<feature type="compositionally biased region" description="Basic and acidic residues" evidence="1">
    <location>
        <begin position="593"/>
        <end position="606"/>
    </location>
</feature>
<dbReference type="CDD" id="cd01670">
    <property type="entry name" value="Death"/>
    <property type="match status" value="1"/>
</dbReference>
<dbReference type="Gene3D" id="1.10.533.10">
    <property type="entry name" value="Death Domain, Fas"/>
    <property type="match status" value="1"/>
</dbReference>
<dbReference type="AlphaFoldDB" id="A0A1X7TAR2"/>
<name>A0A1X7TAR2_AMPQE</name>
<evidence type="ECO:0000259" key="2">
    <source>
        <dbReference type="PROSITE" id="PS50017"/>
    </source>
</evidence>
<dbReference type="GO" id="GO:0007165">
    <property type="term" value="P:signal transduction"/>
    <property type="evidence" value="ECO:0007669"/>
    <property type="project" value="InterPro"/>
</dbReference>
<dbReference type="InterPro" id="IPR000488">
    <property type="entry name" value="Death_dom"/>
</dbReference>
<dbReference type="PROSITE" id="PS50017">
    <property type="entry name" value="DEATH_DOMAIN"/>
    <property type="match status" value="1"/>
</dbReference>
<dbReference type="InParanoid" id="A0A1X7TAR2"/>
<dbReference type="InterPro" id="IPR011029">
    <property type="entry name" value="DEATH-like_dom_sf"/>
</dbReference>
<feature type="domain" description="Death" evidence="2">
    <location>
        <begin position="62"/>
        <end position="103"/>
    </location>
</feature>
<evidence type="ECO:0000256" key="1">
    <source>
        <dbReference type="SAM" id="MobiDB-lite"/>
    </source>
</evidence>
<reference evidence="3" key="1">
    <citation type="submission" date="2017-05" db="UniProtKB">
        <authorList>
            <consortium name="EnsemblMetazoa"/>
        </authorList>
    </citation>
    <scope>IDENTIFICATION</scope>
</reference>
<evidence type="ECO:0000313" key="3">
    <source>
        <dbReference type="EnsemblMetazoa" id="Aqu2.1.11636_001"/>
    </source>
</evidence>
<accession>A0A1X7TAR2</accession>
<feature type="region of interest" description="Disordered" evidence="1">
    <location>
        <begin position="593"/>
        <end position="620"/>
    </location>
</feature>
<proteinExistence type="predicted"/>
<dbReference type="EnsemblMetazoa" id="Aqu2.1.11636_001">
    <property type="protein sequence ID" value="Aqu2.1.11636_001"/>
    <property type="gene ID" value="Aqu2.1.11636"/>
</dbReference>
<dbReference type="Pfam" id="PF00531">
    <property type="entry name" value="Death"/>
    <property type="match status" value="1"/>
</dbReference>
<sequence>MATSHPLATTEWQPASTLLPAKGYSTNASGHPTPFFAEVSNRHLGINDLNILFKKVKGISHKWTQFAQSLNIKQDTIDVIQHNNPKNCEGCLNEVLKQWLRRESYDYMRYGIPCWRLVCEAVREGGGDPALAEKIADEHPQPLPEIGSRRIYVPSEQNYKLANELFELKQEFSDVFYATKKSFSQDFLSDIVDYLKSHIVELLGFERTRRPKAVIEEFQSITTISDLFDVLQYNYLSWFNYKLIIKLVNEFLSSDDPVKDTWSQYEKKLEHYFMNSGALLKDAQDIPFGEFNSPPPGTKIIVVKVDREDYTLNHLFFLRRALPEKINIPEYDLYFSFVFTNSLYLEYWIPDFLHSFIFPLSEEQEKGLASLGIVTISDGGGEYSYNLNKDLKSMAVASNLDFAEFSNRELGINDLDVVYNKVKSLSIKWILFAKSLHLESYQIKNLDIIEGHNLDYCMKKVLEYWLTKKEYKYKQYGTPCWRLVYMAVEEVGNSALAEEIAREYPLSTVVTSSKADERNFLLLKNLIAKALNVPEFHIYFTFVHDSSLFWVPDFIYSLIFPLTDSKKLTKIGVIELLQVPDMQSQSYIDFEKEHNGQSMESSEKPPEVNVCEQMEPEMEK</sequence>
<dbReference type="SUPFAM" id="SSF47986">
    <property type="entry name" value="DEATH domain"/>
    <property type="match status" value="1"/>
</dbReference>
<protein>
    <recommendedName>
        <fullName evidence="2">Death domain-containing protein</fullName>
    </recommendedName>
</protein>
<organism evidence="3">
    <name type="scientific">Amphimedon queenslandica</name>
    <name type="common">Sponge</name>
    <dbReference type="NCBI Taxonomy" id="400682"/>
    <lineage>
        <taxon>Eukaryota</taxon>
        <taxon>Metazoa</taxon>
        <taxon>Porifera</taxon>
        <taxon>Demospongiae</taxon>
        <taxon>Heteroscleromorpha</taxon>
        <taxon>Haplosclerida</taxon>
        <taxon>Niphatidae</taxon>
        <taxon>Amphimedon</taxon>
    </lineage>
</organism>